<keyword evidence="1" id="KW-0472">Membrane</keyword>
<comment type="caution">
    <text evidence="2">The sequence shown here is derived from an EMBL/GenBank/DDBJ whole genome shotgun (WGS) entry which is preliminary data.</text>
</comment>
<organism evidence="2 3">
    <name type="scientific">Salinimicrobium profundisediminis</name>
    <dbReference type="NCBI Taxonomy" id="2994553"/>
    <lineage>
        <taxon>Bacteria</taxon>
        <taxon>Pseudomonadati</taxon>
        <taxon>Bacteroidota</taxon>
        <taxon>Flavobacteriia</taxon>
        <taxon>Flavobacteriales</taxon>
        <taxon>Flavobacteriaceae</taxon>
        <taxon>Salinimicrobium</taxon>
    </lineage>
</organism>
<proteinExistence type="predicted"/>
<dbReference type="RefSeq" id="WP_266070875.1">
    <property type="nucleotide sequence ID" value="NZ_JAPJDA010000029.1"/>
</dbReference>
<reference evidence="2" key="1">
    <citation type="submission" date="2022-11" db="EMBL/GenBank/DDBJ databases">
        <title>Salinimicrobium profundisediminis sp. nov., isolated from deep-sea sediment of the Mariana Trench.</title>
        <authorList>
            <person name="Fu H."/>
        </authorList>
    </citation>
    <scope>NUCLEOTIDE SEQUENCE</scope>
    <source>
        <strain evidence="2">MT39</strain>
    </source>
</reference>
<name>A0A9X3I2D2_9FLAO</name>
<keyword evidence="3" id="KW-1185">Reference proteome</keyword>
<dbReference type="AlphaFoldDB" id="A0A9X3I2D2"/>
<keyword evidence="1" id="KW-0812">Transmembrane</keyword>
<dbReference type="EMBL" id="JAPJDA010000029">
    <property type="protein sequence ID" value="MCX2839509.1"/>
    <property type="molecule type" value="Genomic_DNA"/>
</dbReference>
<dbReference type="Proteomes" id="UP001148482">
    <property type="component" value="Unassembled WGS sequence"/>
</dbReference>
<evidence type="ECO:0000313" key="3">
    <source>
        <dbReference type="Proteomes" id="UP001148482"/>
    </source>
</evidence>
<protein>
    <submittedName>
        <fullName evidence="2">Uncharacterized protein</fullName>
    </submittedName>
</protein>
<evidence type="ECO:0000313" key="2">
    <source>
        <dbReference type="EMBL" id="MCX2839509.1"/>
    </source>
</evidence>
<gene>
    <name evidence="2" type="ORF">OQ279_15280</name>
</gene>
<evidence type="ECO:0000256" key="1">
    <source>
        <dbReference type="SAM" id="Phobius"/>
    </source>
</evidence>
<feature type="transmembrane region" description="Helical" evidence="1">
    <location>
        <begin position="20"/>
        <end position="37"/>
    </location>
</feature>
<sequence length="42" mass="5032">MQEDLPVNEETFDLLRFLSGYGFWLLLAILLIVVVLYKKFRK</sequence>
<accession>A0A9X3I2D2</accession>
<keyword evidence="1" id="KW-1133">Transmembrane helix</keyword>